<dbReference type="Gene3D" id="1.20.1280.50">
    <property type="match status" value="1"/>
</dbReference>
<feature type="region of interest" description="Disordered" evidence="1">
    <location>
        <begin position="1"/>
        <end position="31"/>
    </location>
</feature>
<feature type="compositionally biased region" description="Acidic residues" evidence="1">
    <location>
        <begin position="661"/>
        <end position="670"/>
    </location>
</feature>
<evidence type="ECO:0000259" key="2">
    <source>
        <dbReference type="PROSITE" id="PS50181"/>
    </source>
</evidence>
<gene>
    <name evidence="3" type="ORF">TCIL3000_0_35080</name>
</gene>
<keyword evidence="4" id="KW-1185">Reference proteome</keyword>
<evidence type="ECO:0000256" key="1">
    <source>
        <dbReference type="SAM" id="MobiDB-lite"/>
    </source>
</evidence>
<dbReference type="InterPro" id="IPR001810">
    <property type="entry name" value="F-box_dom"/>
</dbReference>
<comment type="caution">
    <text evidence="3">The sequence shown here is derived from an EMBL/GenBank/DDBJ whole genome shotgun (WGS) entry which is preliminary data.</text>
</comment>
<dbReference type="EMBL" id="CAEQ01000821">
    <property type="protein sequence ID" value="CCD12647.1"/>
    <property type="molecule type" value="Genomic_DNA"/>
</dbReference>
<dbReference type="InterPro" id="IPR036047">
    <property type="entry name" value="F-box-like_dom_sf"/>
</dbReference>
<dbReference type="Proteomes" id="UP000000702">
    <property type="component" value="Unassembled WGS sequence"/>
</dbReference>
<evidence type="ECO:0000313" key="3">
    <source>
        <dbReference type="EMBL" id="CCD12647.1"/>
    </source>
</evidence>
<evidence type="ECO:0000313" key="4">
    <source>
        <dbReference type="Proteomes" id="UP000000702"/>
    </source>
</evidence>
<feature type="compositionally biased region" description="Basic and acidic residues" evidence="1">
    <location>
        <begin position="650"/>
        <end position="660"/>
    </location>
</feature>
<dbReference type="VEuPathDB" id="TriTrypDB:TcIL3000_0_35080"/>
<dbReference type="OMA" id="FDNDWGW"/>
<name>F9W644_TRYCI</name>
<dbReference type="PROSITE" id="PS50181">
    <property type="entry name" value="FBOX"/>
    <property type="match status" value="1"/>
</dbReference>
<feature type="region of interest" description="Disordered" evidence="1">
    <location>
        <begin position="644"/>
        <end position="670"/>
    </location>
</feature>
<feature type="compositionally biased region" description="Low complexity" evidence="1">
    <location>
        <begin position="13"/>
        <end position="23"/>
    </location>
</feature>
<protein>
    <submittedName>
        <fullName evidence="3">WGS project CAEQ00000000 data, annotated contig 1422</fullName>
    </submittedName>
</protein>
<sequence>MEGRAVASPPGDSNAASSNSEASPTDGNRYGRCAEEGDKHFMCSVAGTVSGRTSLSEKLQANKLSDSGPLQLPRACTHNKQGHTDGRGVIIDRSGTIGLPVSILSEVFQFLHSEDLCTVLGVSRRFFCAALRSDQKAWRAMCFSLWRNKQGLSRVVREWRAVEEVCRQEELEMIRLQQTMARDYWTRGSTPPAVSQHKASMQEGAGSLHWHQQHQHLSPHKSPPTVETSVESHRTFLKIADRANGNQSMRTIDSLNWCQHHVRVPALRNTPTYNAIANTVPRETFLCPVLTAPQRSSHTSVPTVSGAGEGALPGKTGLYWWQLTPERQQQLVIRCHQNDEVPSCPWSHQLRLHVHPSADGVSALQQKGIAAVPMRTPRMIRSCDDVSIPEGHATDVSQRDGCGGYAALRQNSYEEFERGMGAMSLLGVHQRAQRRMRISCFSTKTIECLDGDEEGEESLRLPVSWKFAYYMSIRDSRRSEISMQELIEGTWFVCFRKTGNTHPARFNADNSLFVFPAVYTRDGGDQVSNDSDGTSASRAPVMPPVMYQLQRGGAVLTLNSFPPLKVHRRCHTSASSPCPTSAAVTQGIPTSGARAHVEGGWPRAVADAAEAAALRAFASEPYATLRHIADAGRGTQHYQSMEHVPVPGEHTSEGKEVSEDRVDDGEDDGGFDNDWGWTMQNYFVKIFSSTTSVPLYVRRLEYLCGQ</sequence>
<feature type="domain" description="F-box" evidence="2">
    <location>
        <begin position="93"/>
        <end position="141"/>
    </location>
</feature>
<reference evidence="3 4" key="2">
    <citation type="journal article" date="2012" name="Proc. Natl. Acad. Sci. U.S.A.">
        <title>Antigenic diversity is generated by distinct evolutionary mechanisms in African trypanosome species.</title>
        <authorList>
            <person name="Jackson A.P."/>
            <person name="Berry A."/>
            <person name="Aslett M."/>
            <person name="Allison H.C."/>
            <person name="Burton P."/>
            <person name="Vavrova-Anderson J."/>
            <person name="Brown R."/>
            <person name="Browne H."/>
            <person name="Corton N."/>
            <person name="Hauser H."/>
            <person name="Gamble J."/>
            <person name="Gilderthorp R."/>
            <person name="Marcello L."/>
            <person name="McQuillan J."/>
            <person name="Otto T.D."/>
            <person name="Quail M.A."/>
            <person name="Sanders M.J."/>
            <person name="van Tonder A."/>
            <person name="Ginger M.L."/>
            <person name="Field M.C."/>
            <person name="Barry J.D."/>
            <person name="Hertz-Fowler C."/>
            <person name="Berriman M."/>
        </authorList>
    </citation>
    <scope>NUCLEOTIDE SEQUENCE [LARGE SCALE GENOMIC DNA]</scope>
    <source>
        <strain evidence="3 4">IL3000</strain>
    </source>
</reference>
<dbReference type="SUPFAM" id="SSF81383">
    <property type="entry name" value="F-box domain"/>
    <property type="match status" value="1"/>
</dbReference>
<accession>F9W644</accession>
<dbReference type="Pfam" id="PF12937">
    <property type="entry name" value="F-box-like"/>
    <property type="match status" value="1"/>
</dbReference>
<dbReference type="AlphaFoldDB" id="F9W644"/>
<dbReference type="CDD" id="cd09917">
    <property type="entry name" value="F-box_SF"/>
    <property type="match status" value="1"/>
</dbReference>
<organism evidence="3 4">
    <name type="scientific">Trypanosoma congolense (strain IL3000)</name>
    <dbReference type="NCBI Taxonomy" id="1068625"/>
    <lineage>
        <taxon>Eukaryota</taxon>
        <taxon>Discoba</taxon>
        <taxon>Euglenozoa</taxon>
        <taxon>Kinetoplastea</taxon>
        <taxon>Metakinetoplastina</taxon>
        <taxon>Trypanosomatida</taxon>
        <taxon>Trypanosomatidae</taxon>
        <taxon>Trypanosoma</taxon>
        <taxon>Nannomonas</taxon>
    </lineage>
</organism>
<proteinExistence type="predicted"/>
<reference evidence="4" key="1">
    <citation type="submission" date="2011-07" db="EMBL/GenBank/DDBJ databases">
        <title>Divergent evolution of antigenic variation in African trypanosomes.</title>
        <authorList>
            <person name="Jackson A.P."/>
            <person name="Berry A."/>
            <person name="Allison H.C."/>
            <person name="Burton P."/>
            <person name="Anderson J."/>
            <person name="Aslett M."/>
            <person name="Brown R."/>
            <person name="Corton N."/>
            <person name="Harris D."/>
            <person name="Hauser H."/>
            <person name="Gamble J."/>
            <person name="Gilderthorp R."/>
            <person name="McQuillan J."/>
            <person name="Quail M.A."/>
            <person name="Sanders M."/>
            <person name="Van Tonder A."/>
            <person name="Ginger M.L."/>
            <person name="Donelson J.E."/>
            <person name="Field M.C."/>
            <person name="Barry J.D."/>
            <person name="Berriman M."/>
            <person name="Hertz-Fowler C."/>
        </authorList>
    </citation>
    <scope>NUCLEOTIDE SEQUENCE [LARGE SCALE GENOMIC DNA]</scope>
    <source>
        <strain evidence="4">IL3000</strain>
    </source>
</reference>